<keyword evidence="3" id="KW-0539">Nucleus</keyword>
<dbReference type="GO" id="GO:0005634">
    <property type="term" value="C:nucleus"/>
    <property type="evidence" value="ECO:0007669"/>
    <property type="project" value="UniProtKB-SubCell"/>
</dbReference>
<evidence type="ECO:0000256" key="2">
    <source>
        <dbReference type="ARBA" id="ARBA00009937"/>
    </source>
</evidence>
<sequence length="153" mass="16897">MALTMDRASKKRRFNLNLNLNLSDDNNMDIDNDIDNDDVKMDKFFALIRSAKDIRDQLLGIEAPRIVEKCVVGAKPTTTKVDELKAAVWMPSFQPEDFGEIVGSSKRSQDGCSNKDADHSIINITNNININNNVNGNVNGNGGGFLLDLNLSL</sequence>
<dbReference type="PANTHER" id="PTHR33669:SF14">
    <property type="entry name" value="NRR REPRESSOR HOMOLOG 3"/>
    <property type="match status" value="1"/>
</dbReference>
<dbReference type="GO" id="GO:0010112">
    <property type="term" value="P:regulation of systemic acquired resistance"/>
    <property type="evidence" value="ECO:0007669"/>
    <property type="project" value="InterPro"/>
</dbReference>
<evidence type="ECO:0000256" key="1">
    <source>
        <dbReference type="ARBA" id="ARBA00004123"/>
    </source>
</evidence>
<comment type="similarity">
    <text evidence="2">Belongs to the NPR1-interactor family.</text>
</comment>
<comment type="caution">
    <text evidence="4">The sequence shown here is derived from an EMBL/GenBank/DDBJ whole genome shotgun (WGS) entry which is preliminary data.</text>
</comment>
<comment type="subcellular location">
    <subcellularLocation>
        <location evidence="1">Nucleus</location>
    </subcellularLocation>
</comment>
<evidence type="ECO:0000313" key="4">
    <source>
        <dbReference type="EMBL" id="KAK9692133.1"/>
    </source>
</evidence>
<evidence type="ECO:0000256" key="3">
    <source>
        <dbReference type="ARBA" id="ARBA00023242"/>
    </source>
</evidence>
<protein>
    <submittedName>
        <fullName evidence="4">Uncharacterized protein</fullName>
    </submittedName>
</protein>
<dbReference type="InterPro" id="IPR031425">
    <property type="entry name" value="NPR1/NH1-interacting"/>
</dbReference>
<dbReference type="Pfam" id="PF15699">
    <property type="entry name" value="NPR1_interact"/>
    <property type="match status" value="1"/>
</dbReference>
<dbReference type="AlphaFoldDB" id="A0AAW1IRL1"/>
<accession>A0AAW1IRL1</accession>
<evidence type="ECO:0000313" key="5">
    <source>
        <dbReference type="Proteomes" id="UP001443914"/>
    </source>
</evidence>
<proteinExistence type="inferred from homology"/>
<gene>
    <name evidence="4" type="ORF">RND81_09G242500</name>
</gene>
<keyword evidence="5" id="KW-1185">Reference proteome</keyword>
<reference evidence="4" key="1">
    <citation type="submission" date="2024-03" db="EMBL/GenBank/DDBJ databases">
        <title>WGS assembly of Saponaria officinalis var. Norfolk2.</title>
        <authorList>
            <person name="Jenkins J."/>
            <person name="Shu S."/>
            <person name="Grimwood J."/>
            <person name="Barry K."/>
            <person name="Goodstein D."/>
            <person name="Schmutz J."/>
            <person name="Leebens-Mack J."/>
            <person name="Osbourn A."/>
        </authorList>
    </citation>
    <scope>NUCLEOTIDE SEQUENCE [LARGE SCALE GENOMIC DNA]</scope>
    <source>
        <strain evidence="4">JIC</strain>
    </source>
</reference>
<dbReference type="Proteomes" id="UP001443914">
    <property type="component" value="Unassembled WGS sequence"/>
</dbReference>
<dbReference type="PANTHER" id="PTHR33669">
    <property type="entry name" value="PROTEIN NEGATIVE REGULATOR OF RESISTANCE"/>
    <property type="match status" value="1"/>
</dbReference>
<dbReference type="EMBL" id="JBDFQZ010000009">
    <property type="protein sequence ID" value="KAK9692133.1"/>
    <property type="molecule type" value="Genomic_DNA"/>
</dbReference>
<name>A0AAW1IRL1_SAPOF</name>
<organism evidence="4 5">
    <name type="scientific">Saponaria officinalis</name>
    <name type="common">Common soapwort</name>
    <name type="synonym">Lychnis saponaria</name>
    <dbReference type="NCBI Taxonomy" id="3572"/>
    <lineage>
        <taxon>Eukaryota</taxon>
        <taxon>Viridiplantae</taxon>
        <taxon>Streptophyta</taxon>
        <taxon>Embryophyta</taxon>
        <taxon>Tracheophyta</taxon>
        <taxon>Spermatophyta</taxon>
        <taxon>Magnoliopsida</taxon>
        <taxon>eudicotyledons</taxon>
        <taxon>Gunneridae</taxon>
        <taxon>Pentapetalae</taxon>
        <taxon>Caryophyllales</taxon>
        <taxon>Caryophyllaceae</taxon>
        <taxon>Caryophylleae</taxon>
        <taxon>Saponaria</taxon>
    </lineage>
</organism>